<dbReference type="InterPro" id="IPR009057">
    <property type="entry name" value="Homeodomain-like_sf"/>
</dbReference>
<evidence type="ECO:0000256" key="1">
    <source>
        <dbReference type="ARBA" id="ARBA00023015"/>
    </source>
</evidence>
<sequence length="201" mass="22337">MDDQQLLPSRAEMRREHLLEVARALFITHGFHQTGMAQISAASGIKMGQIYRDFASKEEIIASICERDVADWLEEEVLAAAVKVGDIPAVRDWLDRFLRSDEPVEQCRLMSEIVAESGRSIRIAELNRTVDLRVRDSLAAALAAIAPESEVGGEREALVDFILALGLGIMMRRTFDPNLKVDPLFGYVSAIVDQRIEALSA</sequence>
<keyword evidence="7" id="KW-1185">Reference proteome</keyword>
<evidence type="ECO:0000256" key="2">
    <source>
        <dbReference type="ARBA" id="ARBA00023125"/>
    </source>
</evidence>
<dbReference type="InterPro" id="IPR001647">
    <property type="entry name" value="HTH_TetR"/>
</dbReference>
<dbReference type="RefSeq" id="WP_317225270.1">
    <property type="nucleotide sequence ID" value="NZ_JAWJEJ010000001.1"/>
</dbReference>
<gene>
    <name evidence="6" type="ORF">RZN05_03685</name>
</gene>
<evidence type="ECO:0000313" key="7">
    <source>
        <dbReference type="Proteomes" id="UP001273531"/>
    </source>
</evidence>
<feature type="domain" description="HTH tetR-type" evidence="5">
    <location>
        <begin position="12"/>
        <end position="72"/>
    </location>
</feature>
<dbReference type="EMBL" id="JAWJEJ010000001">
    <property type="protein sequence ID" value="MDV3456071.1"/>
    <property type="molecule type" value="Genomic_DNA"/>
</dbReference>
<reference evidence="6 7" key="1">
    <citation type="submission" date="2023-10" db="EMBL/GenBank/DDBJ databases">
        <title>Sphingomonas sp. HF-S4 16S ribosomal RNA gene Genome sequencing and assembly.</title>
        <authorList>
            <person name="Lee H."/>
        </authorList>
    </citation>
    <scope>NUCLEOTIDE SEQUENCE [LARGE SCALE GENOMIC DNA]</scope>
    <source>
        <strain evidence="6 7">HF-S4</strain>
    </source>
</reference>
<dbReference type="PROSITE" id="PS50977">
    <property type="entry name" value="HTH_TETR_2"/>
    <property type="match status" value="1"/>
</dbReference>
<keyword evidence="2 4" id="KW-0238">DNA-binding</keyword>
<organism evidence="6 7">
    <name type="scientific">Sphingomonas agrestis</name>
    <dbReference type="NCBI Taxonomy" id="3080540"/>
    <lineage>
        <taxon>Bacteria</taxon>
        <taxon>Pseudomonadati</taxon>
        <taxon>Pseudomonadota</taxon>
        <taxon>Alphaproteobacteria</taxon>
        <taxon>Sphingomonadales</taxon>
        <taxon>Sphingomonadaceae</taxon>
        <taxon>Sphingomonas</taxon>
    </lineage>
</organism>
<protein>
    <submittedName>
        <fullName evidence="6">Helix-turn-helix domain-containing protein</fullName>
    </submittedName>
</protein>
<evidence type="ECO:0000256" key="3">
    <source>
        <dbReference type="ARBA" id="ARBA00023163"/>
    </source>
</evidence>
<name>A0ABU3Y470_9SPHN</name>
<dbReference type="Proteomes" id="UP001273531">
    <property type="component" value="Unassembled WGS sequence"/>
</dbReference>
<dbReference type="PANTHER" id="PTHR30055:SF234">
    <property type="entry name" value="HTH-TYPE TRANSCRIPTIONAL REGULATOR BETI"/>
    <property type="match status" value="1"/>
</dbReference>
<dbReference type="Gene3D" id="1.10.357.10">
    <property type="entry name" value="Tetracycline Repressor, domain 2"/>
    <property type="match status" value="1"/>
</dbReference>
<accession>A0ABU3Y470</accession>
<evidence type="ECO:0000313" key="6">
    <source>
        <dbReference type="EMBL" id="MDV3456071.1"/>
    </source>
</evidence>
<evidence type="ECO:0000259" key="5">
    <source>
        <dbReference type="PROSITE" id="PS50977"/>
    </source>
</evidence>
<evidence type="ECO:0000256" key="4">
    <source>
        <dbReference type="PROSITE-ProRule" id="PRU00335"/>
    </source>
</evidence>
<keyword evidence="1" id="KW-0805">Transcription regulation</keyword>
<dbReference type="Pfam" id="PF00440">
    <property type="entry name" value="TetR_N"/>
    <property type="match status" value="1"/>
</dbReference>
<dbReference type="SUPFAM" id="SSF46689">
    <property type="entry name" value="Homeodomain-like"/>
    <property type="match status" value="1"/>
</dbReference>
<keyword evidence="3" id="KW-0804">Transcription</keyword>
<feature type="DNA-binding region" description="H-T-H motif" evidence="4">
    <location>
        <begin position="35"/>
        <end position="54"/>
    </location>
</feature>
<dbReference type="SUPFAM" id="SSF48498">
    <property type="entry name" value="Tetracyclin repressor-like, C-terminal domain"/>
    <property type="match status" value="1"/>
</dbReference>
<proteinExistence type="predicted"/>
<dbReference type="PANTHER" id="PTHR30055">
    <property type="entry name" value="HTH-TYPE TRANSCRIPTIONAL REGULATOR RUTR"/>
    <property type="match status" value="1"/>
</dbReference>
<dbReference type="PRINTS" id="PR00455">
    <property type="entry name" value="HTHTETR"/>
</dbReference>
<dbReference type="InterPro" id="IPR036271">
    <property type="entry name" value="Tet_transcr_reg_TetR-rel_C_sf"/>
</dbReference>
<comment type="caution">
    <text evidence="6">The sequence shown here is derived from an EMBL/GenBank/DDBJ whole genome shotgun (WGS) entry which is preliminary data.</text>
</comment>
<dbReference type="InterPro" id="IPR050109">
    <property type="entry name" value="HTH-type_TetR-like_transc_reg"/>
</dbReference>